<reference evidence="4" key="1">
    <citation type="submission" date="2015-09" db="EMBL/GenBank/DDBJ databases">
        <authorList>
            <person name="Wen C.-M."/>
            <person name="Hong J.-R."/>
        </authorList>
    </citation>
    <scope>NUCLEOTIDE SEQUENCE [LARGE SCALE GENOMIC DNA]</scope>
</reference>
<dbReference type="Proteomes" id="UP000152407">
    <property type="component" value="Segment"/>
</dbReference>
<dbReference type="KEGG" id="vg:935345"/>
<organismHost>
    <name type="scientific">Synchiropus splendidus</name>
    <name type="common">Mandarinfish</name>
    <name type="synonym">Callionymus splendidus</name>
    <dbReference type="NCBI Taxonomy" id="270530"/>
</organismHost>
<reference evidence="3" key="5">
    <citation type="submission" date="2021-02" db="EMBL/GenBank/DDBJ databases">
        <authorList>
            <person name="Fusianto C.K."/>
            <person name="Hick P.M."/>
            <person name="Murwantoko M."/>
            <person name="Herlambang A."/>
            <person name="Whittington R.J."/>
            <person name="Becker J.A."/>
        </authorList>
    </citation>
    <scope>NUCLEOTIDE SEQUENCE</scope>
    <source>
        <strain evidence="3">Bali/ Hybrid-grouper/2016/SVC-18-072</strain>
    </source>
</reference>
<protein>
    <submittedName>
        <fullName evidence="3">ORF009</fullName>
    </submittedName>
    <submittedName>
        <fullName evidence="1">ORF011R</fullName>
    </submittedName>
</protein>
<reference evidence="1" key="2">
    <citation type="submission" date="2015-09" db="EMBL/GenBank/DDBJ databases">
        <authorList>
            <person name="Jackson K.R."/>
            <person name="Lunt B.L."/>
            <person name="Fisher J.N.B."/>
            <person name="Gardner A.V."/>
            <person name="Bailey M.E."/>
            <person name="Deus L.M."/>
            <person name="Earl A.S."/>
            <person name="Gibby P.D."/>
            <person name="Hartmann K.A."/>
            <person name="Liu J.E."/>
            <person name="Manci A.M."/>
            <person name="Nielsen D.A."/>
            <person name="Solomon M.B."/>
            <person name="Breakwell D.P."/>
            <person name="Burnett S.H."/>
            <person name="Grose J.H."/>
        </authorList>
    </citation>
    <scope>NUCLEOTIDE SEQUENCE [LARGE SCALE GENOMIC DNA]</scope>
    <source>
        <strain evidence="1">RSIV-Ku</strain>
    </source>
</reference>
<accession>A0A140G0U1</accession>
<proteinExistence type="predicted"/>
<sequence length="525" mass="58050">MNYTKAKRIGTMAPIPSIVFVLLTLPISGSQLYQPNVTAMMQDDKLRLECSTPYTLNRDHGLQLMWADPLTNLTVMPVVDGHTLVNRTLREHLGSVACCIALNGVCVEPPTTPTALPDALVRYTFTASMVIRGMTPYVPVPCPREDGYSYRWSAAPPRWSHGSLQSHKQLYSDYRTETAIGSGTQCYHMSTTGDMTVDVTCFTDTVFICRGYNFNGDMRHVHMHWIHSHEKVHRQNYVTCGHTEFDCEVSCAALADAQVPMVKYDNEWHVGNYGVGHMKGPDYLSCGYRNSIDSAYITVDGGTVCNFTTMLHLVVGRGCVQDTGSCKYTCVANGSNCPGNEHYVTEIYINSTLATVTLDRDDNYTVSMYMVDVRPPGVHVVCEYGGFQHTMFVASPNIMATVSPGPPAPTDRDDDRWTVPTGPGTPGNDQHERCVRRCELCMTAALADCTAECHGCGGMPPLRESWHCTCMCDKPQTTECCRVTCGLDDNPYVMQTEDCGCRVYNATWVDSTCCSASFGHSSSRR</sequence>
<dbReference type="EMBL" id="KT781098">
    <property type="protein sequence ID" value="AMM04524.1"/>
    <property type="molecule type" value="Genomic_DNA"/>
</dbReference>
<name>A0A140G0U1_ISKNV</name>
<evidence type="ECO:0000313" key="2">
    <source>
        <dbReference type="EMBL" id="QPO16377.1"/>
    </source>
</evidence>
<organismHost>
    <name type="scientific">Siniperca chuatsi</name>
    <name type="common">Mandarin fish</name>
    <dbReference type="NCBI Taxonomy" id="119488"/>
</organismHost>
<dbReference type="Proteomes" id="UP000594914">
    <property type="component" value="Genome"/>
</dbReference>
<evidence type="ECO:0000313" key="3">
    <source>
        <dbReference type="EMBL" id="QXE50824.1"/>
    </source>
</evidence>
<gene>
    <name evidence="3" type="primary">9</name>
    <name evidence="2" type="synonym">ORF9</name>
</gene>
<evidence type="ECO:0000313" key="4">
    <source>
        <dbReference type="Proteomes" id="UP000152407"/>
    </source>
</evidence>
<dbReference type="EMBL" id="MW273354">
    <property type="protein sequence ID" value="QPO16377.1"/>
    <property type="molecule type" value="Genomic_DNA"/>
</dbReference>
<dbReference type="EMBL" id="MW557381">
    <property type="protein sequence ID" value="QXE50824.1"/>
    <property type="molecule type" value="Genomic_DNA"/>
</dbReference>
<organism evidence="1 4">
    <name type="scientific">Infectious spleen and kidney necrosis virus</name>
    <name type="common">ISKNV</name>
    <dbReference type="NCBI Taxonomy" id="180170"/>
    <lineage>
        <taxon>Viruses</taxon>
        <taxon>Varidnaviria</taxon>
        <taxon>Bamfordvirae</taxon>
        <taxon>Nucleocytoviricota</taxon>
        <taxon>Megaviricetes</taxon>
        <taxon>Pimascovirales</taxon>
        <taxon>Pimascovirales incertae sedis</taxon>
        <taxon>Iridoviridae</taxon>
        <taxon>Alphairidovirinae</taxon>
        <taxon>Megalocytivirus</taxon>
        <taxon>Megalocytivirus pagrus1</taxon>
    </lineage>
</organism>
<dbReference type="RefSeq" id="NP_612230.1">
    <property type="nucleotide sequence ID" value="NC_003494.1"/>
</dbReference>
<reference evidence="3" key="4">
    <citation type="journal article" date="2021" name="Aquac Rep">
        <title>Outbreak investigation attributes Infectious spleen and kidney necrosis virus as a necessary cause of a mortality epidemic in farmed grouper (Epinephelus spp.) in Bali, Indonesia.</title>
        <authorList>
            <person name="Fusianto C."/>
            <person name="Hick P.M."/>
            <person name="Murwantoko"/>
            <person name="Herlambang A."/>
            <person name="Whittington R.J."/>
            <person name="Becker J.A."/>
        </authorList>
    </citation>
    <scope>NUCLEOTIDE SEQUENCE</scope>
    <source>
        <strain evidence="3">Bali/ Hybrid-grouper/2016/SVC-18-072</strain>
    </source>
</reference>
<reference evidence="2" key="3">
    <citation type="submission" date="2020-11" db="EMBL/GenBank/DDBJ databases">
        <title>Complete Genome Sequences of Infectious Spleen and Kidney Necrosis Virus Isolated from Farmed Albino Rainbow Sharks Epalzeorhynchos frenatus in the United States.</title>
        <authorList>
            <person name="Koda S.A."/>
            <person name="Subramaniam K."/>
            <person name="Pouder D.B."/>
            <person name="Yanong R.P."/>
            <person name="Frasca S. Jr"/>
            <person name="Popov V.L."/>
            <person name="Waltzek T.B."/>
        </authorList>
    </citation>
    <scope>NUCLEOTIDE SEQUENCE</scope>
    <source>
        <strain evidence="2">EFIV-2019</strain>
    </source>
</reference>
<evidence type="ECO:0000313" key="1">
    <source>
        <dbReference type="EMBL" id="AMM04524.1"/>
    </source>
</evidence>
<dbReference type="Proteomes" id="UP000693973">
    <property type="component" value="Segment"/>
</dbReference>